<comment type="subcellular location">
    <subcellularLocation>
        <location evidence="1">Cytoplasm</location>
    </subcellularLocation>
</comment>
<organism evidence="6 7">
    <name type="scientific">Romanomermis culicivorax</name>
    <name type="common">Nematode worm</name>
    <dbReference type="NCBI Taxonomy" id="13658"/>
    <lineage>
        <taxon>Eukaryota</taxon>
        <taxon>Metazoa</taxon>
        <taxon>Ecdysozoa</taxon>
        <taxon>Nematoda</taxon>
        <taxon>Enoplea</taxon>
        <taxon>Dorylaimia</taxon>
        <taxon>Mermithida</taxon>
        <taxon>Mermithoidea</taxon>
        <taxon>Mermithidae</taxon>
        <taxon>Romanomermis</taxon>
    </lineage>
</organism>
<dbReference type="Gene3D" id="2.60.40.10">
    <property type="entry name" value="Immunoglobulins"/>
    <property type="match status" value="4"/>
</dbReference>
<feature type="compositionally biased region" description="Low complexity" evidence="4">
    <location>
        <begin position="192"/>
        <end position="207"/>
    </location>
</feature>
<feature type="domain" description="Ig-like" evidence="5">
    <location>
        <begin position="267"/>
        <end position="336"/>
    </location>
</feature>
<dbReference type="InterPro" id="IPR013783">
    <property type="entry name" value="Ig-like_fold"/>
</dbReference>
<reference evidence="7" key="1">
    <citation type="submission" date="2022-11" db="UniProtKB">
        <authorList>
            <consortium name="WormBaseParasite"/>
        </authorList>
    </citation>
    <scope>IDENTIFICATION</scope>
</reference>
<evidence type="ECO:0000259" key="5">
    <source>
        <dbReference type="PROSITE" id="PS50835"/>
    </source>
</evidence>
<feature type="region of interest" description="Disordered" evidence="4">
    <location>
        <begin position="370"/>
        <end position="409"/>
    </location>
</feature>
<dbReference type="SMART" id="SM00409">
    <property type="entry name" value="IG"/>
    <property type="match status" value="3"/>
</dbReference>
<feature type="compositionally biased region" description="Polar residues" evidence="4">
    <location>
        <begin position="381"/>
        <end position="395"/>
    </location>
</feature>
<dbReference type="InterPro" id="IPR003598">
    <property type="entry name" value="Ig_sub2"/>
</dbReference>
<dbReference type="AlphaFoldDB" id="A0A915JMG8"/>
<name>A0A915JMG8_ROMCU</name>
<dbReference type="GO" id="GO:0005737">
    <property type="term" value="C:cytoplasm"/>
    <property type="evidence" value="ECO:0007669"/>
    <property type="project" value="UniProtKB-SubCell"/>
</dbReference>
<evidence type="ECO:0000256" key="1">
    <source>
        <dbReference type="ARBA" id="ARBA00004496"/>
    </source>
</evidence>
<dbReference type="InterPro" id="IPR036179">
    <property type="entry name" value="Ig-like_dom_sf"/>
</dbReference>
<accession>A0A915JMG8</accession>
<evidence type="ECO:0000256" key="4">
    <source>
        <dbReference type="SAM" id="MobiDB-lite"/>
    </source>
</evidence>
<dbReference type="SMART" id="SM00408">
    <property type="entry name" value="IGc2"/>
    <property type="match status" value="2"/>
</dbReference>
<dbReference type="Proteomes" id="UP000887565">
    <property type="component" value="Unplaced"/>
</dbReference>
<dbReference type="FunFam" id="2.60.40.10:FF:000425">
    <property type="entry name" value="Myosin light chain kinase"/>
    <property type="match status" value="1"/>
</dbReference>
<feature type="region of interest" description="Disordered" evidence="4">
    <location>
        <begin position="42"/>
        <end position="75"/>
    </location>
</feature>
<dbReference type="InterPro" id="IPR007110">
    <property type="entry name" value="Ig-like_dom"/>
</dbReference>
<keyword evidence="6" id="KW-1185">Reference proteome</keyword>
<feature type="region of interest" description="Disordered" evidence="4">
    <location>
        <begin position="186"/>
        <end position="207"/>
    </location>
</feature>
<dbReference type="PANTHER" id="PTHR47633:SF15">
    <property type="entry name" value="IG-LIKE DOMAIN-CONTAINING PROTEIN"/>
    <property type="match status" value="1"/>
</dbReference>
<keyword evidence="3" id="KW-0393">Immunoglobulin domain</keyword>
<feature type="domain" description="Ig-like" evidence="5">
    <location>
        <begin position="458"/>
        <end position="547"/>
    </location>
</feature>
<evidence type="ECO:0000313" key="7">
    <source>
        <dbReference type="WBParaSite" id="nRc.2.0.1.t27287-RA"/>
    </source>
</evidence>
<dbReference type="WBParaSite" id="nRc.2.0.1.t27287-RA">
    <property type="protein sequence ID" value="nRc.2.0.1.t27287-RA"/>
    <property type="gene ID" value="nRc.2.0.1.g27287"/>
</dbReference>
<evidence type="ECO:0000313" key="6">
    <source>
        <dbReference type="Proteomes" id="UP000887565"/>
    </source>
</evidence>
<evidence type="ECO:0000256" key="2">
    <source>
        <dbReference type="ARBA" id="ARBA00022490"/>
    </source>
</evidence>
<protein>
    <submittedName>
        <fullName evidence="7">Ig-like domain-containing protein</fullName>
    </submittedName>
</protein>
<sequence>MFKSEKQMYIEVLGRVFTLGRFTRNSQDSNIELTVDKKEKTANLRPLCDPNRKSDLHEPSPSPRPEGQPVSAKKRTSVTKVSLFEEIETSPKFSFHLRPRLIQTNHSCKLICCVTGNPPPTVTWTKDGRPVNEDRLHVDTRHGVCSLEIYNVRLDDAGRYSCTAENKLGIAETSCVLSVQNKRGGDVEPMQMSRMSDYSSSRSTTSRRTYGRSDLYVDESPITKSVSSMEIRRSSAIRESEEIRKKTSRLATDDIVAAAKSQQPETPNFSRPLVDVEVDEGQTAEFSCRVDGRPSPETHWLKNGESLRIPAPNLWSSYNGDDGTAVLRISNAGVGDERRRRRRGRIRLPGGERIGLQFDQSQINTAVNRVPDASPAIDGPSSVSNGESKSPNGDQAPSPPLALSKDLESSPTDVVWLRNGKEVKSNGRFKQEKDETNGIYRLSISQCSPEDSAGANVPQVVRLPQPVTAKVGDNVKFTLDLVDITNLTVQWFQGQDKVEKSENVKSVKSGNTFKLEFKSVSPNNAGQYTVKVIKDKKAIAKYTASLNVAS</sequence>
<dbReference type="Pfam" id="PF07679">
    <property type="entry name" value="I-set"/>
    <property type="match status" value="3"/>
</dbReference>
<dbReference type="OMA" id="THFDEGK"/>
<proteinExistence type="predicted"/>
<dbReference type="InterPro" id="IPR003599">
    <property type="entry name" value="Ig_sub"/>
</dbReference>
<dbReference type="PANTHER" id="PTHR47633">
    <property type="entry name" value="IMMUNOGLOBULIN"/>
    <property type="match status" value="1"/>
</dbReference>
<feature type="domain" description="Ig-like" evidence="5">
    <location>
        <begin position="91"/>
        <end position="178"/>
    </location>
</feature>
<evidence type="ECO:0000256" key="3">
    <source>
        <dbReference type="ARBA" id="ARBA00023319"/>
    </source>
</evidence>
<dbReference type="PROSITE" id="PS50835">
    <property type="entry name" value="IG_LIKE"/>
    <property type="match status" value="3"/>
</dbReference>
<dbReference type="CDD" id="cd00096">
    <property type="entry name" value="Ig"/>
    <property type="match status" value="1"/>
</dbReference>
<dbReference type="InterPro" id="IPR013098">
    <property type="entry name" value="Ig_I-set"/>
</dbReference>
<dbReference type="SUPFAM" id="SSF48726">
    <property type="entry name" value="Immunoglobulin"/>
    <property type="match status" value="4"/>
</dbReference>
<keyword evidence="2" id="KW-0963">Cytoplasm</keyword>